<proteinExistence type="predicted"/>
<name>A0A218XCZ2_PUNGR</name>
<sequence>MSYPRAGGPKWGADTVLLCLPPIVRKGGDGVYVTLLVLKEEKGPEERKASMCILLLLRVDTDPRKMERAREGFVLFVMERT</sequence>
<accession>A0A218XCZ2</accession>
<evidence type="ECO:0000313" key="1">
    <source>
        <dbReference type="EMBL" id="OWM82817.1"/>
    </source>
</evidence>
<dbReference type="EMBL" id="MTKT01001946">
    <property type="protein sequence ID" value="OWM82817.1"/>
    <property type="molecule type" value="Genomic_DNA"/>
</dbReference>
<organism evidence="1 2">
    <name type="scientific">Punica granatum</name>
    <name type="common">Pomegranate</name>
    <dbReference type="NCBI Taxonomy" id="22663"/>
    <lineage>
        <taxon>Eukaryota</taxon>
        <taxon>Viridiplantae</taxon>
        <taxon>Streptophyta</taxon>
        <taxon>Embryophyta</taxon>
        <taxon>Tracheophyta</taxon>
        <taxon>Spermatophyta</taxon>
        <taxon>Magnoliopsida</taxon>
        <taxon>eudicotyledons</taxon>
        <taxon>Gunneridae</taxon>
        <taxon>Pentapetalae</taxon>
        <taxon>rosids</taxon>
        <taxon>malvids</taxon>
        <taxon>Myrtales</taxon>
        <taxon>Lythraceae</taxon>
        <taxon>Punica</taxon>
    </lineage>
</organism>
<dbReference type="AlphaFoldDB" id="A0A218XCZ2"/>
<comment type="caution">
    <text evidence="1">The sequence shown here is derived from an EMBL/GenBank/DDBJ whole genome shotgun (WGS) entry which is preliminary data.</text>
</comment>
<evidence type="ECO:0000313" key="2">
    <source>
        <dbReference type="Proteomes" id="UP000197138"/>
    </source>
</evidence>
<protein>
    <submittedName>
        <fullName evidence="1">Uncharacterized protein</fullName>
    </submittedName>
</protein>
<gene>
    <name evidence="1" type="ORF">CDL15_Pgr029178</name>
</gene>
<dbReference type="Proteomes" id="UP000197138">
    <property type="component" value="Unassembled WGS sequence"/>
</dbReference>
<reference evidence="2" key="1">
    <citation type="journal article" date="2017" name="Plant J.">
        <title>The pomegranate (Punica granatum L.) genome and the genomics of punicalagin biosynthesis.</title>
        <authorList>
            <person name="Qin G."/>
            <person name="Xu C."/>
            <person name="Ming R."/>
            <person name="Tang H."/>
            <person name="Guyot R."/>
            <person name="Kramer E.M."/>
            <person name="Hu Y."/>
            <person name="Yi X."/>
            <person name="Qi Y."/>
            <person name="Xu X."/>
            <person name="Gao Z."/>
            <person name="Pan H."/>
            <person name="Jian J."/>
            <person name="Tian Y."/>
            <person name="Yue Z."/>
            <person name="Xu Y."/>
        </authorList>
    </citation>
    <scope>NUCLEOTIDE SEQUENCE [LARGE SCALE GENOMIC DNA]</scope>
    <source>
        <strain evidence="2">cv. Dabenzi</strain>
    </source>
</reference>